<feature type="transmembrane region" description="Helical" evidence="1">
    <location>
        <begin position="295"/>
        <end position="319"/>
    </location>
</feature>
<evidence type="ECO:0000313" key="3">
    <source>
        <dbReference type="EMBL" id="GEP94496.1"/>
    </source>
</evidence>
<feature type="transmembrane region" description="Helical" evidence="1">
    <location>
        <begin position="242"/>
        <end position="267"/>
    </location>
</feature>
<accession>A0A512RFK9</accession>
<organism evidence="3 4">
    <name type="scientific">Chitinophaga cymbidii</name>
    <dbReference type="NCBI Taxonomy" id="1096750"/>
    <lineage>
        <taxon>Bacteria</taxon>
        <taxon>Pseudomonadati</taxon>
        <taxon>Bacteroidota</taxon>
        <taxon>Chitinophagia</taxon>
        <taxon>Chitinophagales</taxon>
        <taxon>Chitinophagaceae</taxon>
        <taxon>Chitinophaga</taxon>
    </lineage>
</organism>
<name>A0A512RFK9_9BACT</name>
<dbReference type="InterPro" id="IPR022393">
    <property type="entry name" value="Conjugative_transposon_TraJ"/>
</dbReference>
<feature type="domain" description="Conjugative transposon TraJ C-terminal" evidence="2">
    <location>
        <begin position="30"/>
        <end position="380"/>
    </location>
</feature>
<dbReference type="AlphaFoldDB" id="A0A512RFK9"/>
<dbReference type="InterPro" id="IPR012424">
    <property type="entry name" value="Conjugative_transposon_TraJ_C"/>
</dbReference>
<feature type="transmembrane region" description="Helical" evidence="1">
    <location>
        <begin position="91"/>
        <end position="111"/>
    </location>
</feature>
<feature type="transmembrane region" description="Helical" evidence="1">
    <location>
        <begin position="218"/>
        <end position="236"/>
    </location>
</feature>
<comment type="caution">
    <text evidence="3">The sequence shown here is derived from an EMBL/GenBank/DDBJ whole genome shotgun (WGS) entry which is preliminary data.</text>
</comment>
<dbReference type="RefSeq" id="WP_146857961.1">
    <property type="nucleotide sequence ID" value="NZ_BKAU01000001.1"/>
</dbReference>
<evidence type="ECO:0000313" key="4">
    <source>
        <dbReference type="Proteomes" id="UP000321436"/>
    </source>
</evidence>
<feature type="transmembrane region" description="Helical" evidence="1">
    <location>
        <begin position="52"/>
        <end position="70"/>
    </location>
</feature>
<protein>
    <submittedName>
        <fullName evidence="3">Conjugative transposon protein TraJ</fullName>
    </submittedName>
</protein>
<evidence type="ECO:0000256" key="1">
    <source>
        <dbReference type="SAM" id="Phobius"/>
    </source>
</evidence>
<reference evidence="3 4" key="1">
    <citation type="submission" date="2019-07" db="EMBL/GenBank/DDBJ databases">
        <title>Whole genome shotgun sequence of Chitinophaga cymbidii NBRC 109752.</title>
        <authorList>
            <person name="Hosoyama A."/>
            <person name="Uohara A."/>
            <person name="Ohji S."/>
            <person name="Ichikawa N."/>
        </authorList>
    </citation>
    <scope>NUCLEOTIDE SEQUENCE [LARGE SCALE GENOMIC DNA]</scope>
    <source>
        <strain evidence="3 4">NBRC 109752</strain>
    </source>
</reference>
<keyword evidence="1" id="KW-1133">Transmembrane helix</keyword>
<dbReference type="OrthoDB" id="1147144at2"/>
<evidence type="ECO:0000259" key="2">
    <source>
        <dbReference type="Pfam" id="PF07863"/>
    </source>
</evidence>
<sequence>MNRAKFIVFQLCIMLVGAPLTAKCQIFSGEMKKFQYLLDALYRDMLPLSKDLLTIAQAIGAFGALWYIGYRVWKSLAAAEPIDFFSLLRPLVIATIITLYPYVLGIMNGILSPTVMATEAMVMRSGNPVQMLLKDREEAITNSEEWQDLVGLHGNQEDWRKYEQEEDKPEGLTLGRALSFSLSIVTNSLNVLTKLIFSFLLQLLYFAAAICIDAIRTFILLLLSILGPFVLCLSIYDGFHHILPIWIARYINIYLWLPIANLLGAMLNKIQEGMLQLDLADLQQGHVSSFGQTDVIYLVFLVVGVVSYFCIPSIANYIVHAAGGNAIVAKVNSLALTSVNIAAAGAAGGSTGASSAGAGSMSHSTYGNDMYSSSMADAASSEPYHAEGGYNYNKLSGKS</sequence>
<keyword evidence="4" id="KW-1185">Reference proteome</keyword>
<proteinExistence type="predicted"/>
<dbReference type="Proteomes" id="UP000321436">
    <property type="component" value="Unassembled WGS sequence"/>
</dbReference>
<dbReference type="EMBL" id="BKAU01000001">
    <property type="protein sequence ID" value="GEP94496.1"/>
    <property type="molecule type" value="Genomic_DNA"/>
</dbReference>
<dbReference type="Pfam" id="PF07863">
    <property type="entry name" value="CtnDOT_TraJ"/>
    <property type="match status" value="1"/>
</dbReference>
<gene>
    <name evidence="3" type="ORF">CCY01nite_07560</name>
</gene>
<keyword evidence="1" id="KW-0812">Transmembrane</keyword>
<feature type="transmembrane region" description="Helical" evidence="1">
    <location>
        <begin position="191"/>
        <end position="211"/>
    </location>
</feature>
<keyword evidence="1" id="KW-0472">Membrane</keyword>
<dbReference type="NCBIfam" id="TIGR03782">
    <property type="entry name" value="Bac_Flav_CT_J"/>
    <property type="match status" value="1"/>
</dbReference>